<protein>
    <submittedName>
        <fullName evidence="2">Uncharacterized protein</fullName>
    </submittedName>
</protein>
<proteinExistence type="predicted"/>
<gene>
    <name evidence="2" type="ORF">KP79_PYT18939</name>
</gene>
<reference evidence="2 3" key="1">
    <citation type="journal article" date="2017" name="Nat. Ecol. Evol.">
        <title>Scallop genome provides insights into evolution of bilaterian karyotype and development.</title>
        <authorList>
            <person name="Wang S."/>
            <person name="Zhang J."/>
            <person name="Jiao W."/>
            <person name="Li J."/>
            <person name="Xun X."/>
            <person name="Sun Y."/>
            <person name="Guo X."/>
            <person name="Huan P."/>
            <person name="Dong B."/>
            <person name="Zhang L."/>
            <person name="Hu X."/>
            <person name="Sun X."/>
            <person name="Wang J."/>
            <person name="Zhao C."/>
            <person name="Wang Y."/>
            <person name="Wang D."/>
            <person name="Huang X."/>
            <person name="Wang R."/>
            <person name="Lv J."/>
            <person name="Li Y."/>
            <person name="Zhang Z."/>
            <person name="Liu B."/>
            <person name="Lu W."/>
            <person name="Hui Y."/>
            <person name="Liang J."/>
            <person name="Zhou Z."/>
            <person name="Hou R."/>
            <person name="Li X."/>
            <person name="Liu Y."/>
            <person name="Li H."/>
            <person name="Ning X."/>
            <person name="Lin Y."/>
            <person name="Zhao L."/>
            <person name="Xing Q."/>
            <person name="Dou J."/>
            <person name="Li Y."/>
            <person name="Mao J."/>
            <person name="Guo H."/>
            <person name="Dou H."/>
            <person name="Li T."/>
            <person name="Mu C."/>
            <person name="Jiang W."/>
            <person name="Fu Q."/>
            <person name="Fu X."/>
            <person name="Miao Y."/>
            <person name="Liu J."/>
            <person name="Yu Q."/>
            <person name="Li R."/>
            <person name="Liao H."/>
            <person name="Li X."/>
            <person name="Kong Y."/>
            <person name="Jiang Z."/>
            <person name="Chourrout D."/>
            <person name="Li R."/>
            <person name="Bao Z."/>
        </authorList>
    </citation>
    <scope>NUCLEOTIDE SEQUENCE [LARGE SCALE GENOMIC DNA]</scope>
    <source>
        <strain evidence="2 3">PY_sf001</strain>
    </source>
</reference>
<organism evidence="2 3">
    <name type="scientific">Mizuhopecten yessoensis</name>
    <name type="common">Japanese scallop</name>
    <name type="synonym">Patinopecten yessoensis</name>
    <dbReference type="NCBI Taxonomy" id="6573"/>
    <lineage>
        <taxon>Eukaryota</taxon>
        <taxon>Metazoa</taxon>
        <taxon>Spiralia</taxon>
        <taxon>Lophotrochozoa</taxon>
        <taxon>Mollusca</taxon>
        <taxon>Bivalvia</taxon>
        <taxon>Autobranchia</taxon>
        <taxon>Pteriomorphia</taxon>
        <taxon>Pectinida</taxon>
        <taxon>Pectinoidea</taxon>
        <taxon>Pectinidae</taxon>
        <taxon>Mizuhopecten</taxon>
    </lineage>
</organism>
<sequence length="265" mass="30508">MGDGSRLQKLLMSEEYLELEDNVLVEGAFIELDKRGDAIKQVLLGLTRDSFIVAKDVIIDYRKFPSVKYDADVDLDINDLELEWIIPVCYIEISRVPHEHVLNILSRNGRHRYYMLTNIGGNEKKQWHVWMERAKYIQDDPYGYVKQLYNQWNDTFDLLDVEDPNKKTNSSSTSFRQGNSGSKLSPSTHHRRRTRAKSIVPENWLEVLGVKTSARNLPTAQSSGDKIEPNNTSKAKITDTKSKKKKKNLRFELFDAKSSTCSCFG</sequence>
<dbReference type="OrthoDB" id="6021951at2759"/>
<dbReference type="AlphaFoldDB" id="A0A210QZV3"/>
<accession>A0A210QZV3</accession>
<dbReference type="EMBL" id="NEDP02001154">
    <property type="protein sequence ID" value="OWF54195.1"/>
    <property type="molecule type" value="Genomic_DNA"/>
</dbReference>
<comment type="caution">
    <text evidence="2">The sequence shown here is derived from an EMBL/GenBank/DDBJ whole genome shotgun (WGS) entry which is preliminary data.</text>
</comment>
<name>A0A210QZV3_MIZYE</name>
<dbReference type="Proteomes" id="UP000242188">
    <property type="component" value="Unassembled WGS sequence"/>
</dbReference>
<evidence type="ECO:0000313" key="2">
    <source>
        <dbReference type="EMBL" id="OWF54195.1"/>
    </source>
</evidence>
<feature type="compositionally biased region" description="Polar residues" evidence="1">
    <location>
        <begin position="215"/>
        <end position="224"/>
    </location>
</feature>
<feature type="region of interest" description="Disordered" evidence="1">
    <location>
        <begin position="215"/>
        <end position="245"/>
    </location>
</feature>
<evidence type="ECO:0000313" key="3">
    <source>
        <dbReference type="Proteomes" id="UP000242188"/>
    </source>
</evidence>
<feature type="compositionally biased region" description="Polar residues" evidence="1">
    <location>
        <begin position="167"/>
        <end position="187"/>
    </location>
</feature>
<keyword evidence="3" id="KW-1185">Reference proteome</keyword>
<evidence type="ECO:0000256" key="1">
    <source>
        <dbReference type="SAM" id="MobiDB-lite"/>
    </source>
</evidence>
<feature type="region of interest" description="Disordered" evidence="1">
    <location>
        <begin position="163"/>
        <end position="196"/>
    </location>
</feature>